<dbReference type="Gene3D" id="3.40.50.200">
    <property type="entry name" value="Peptidase S8/S53 domain"/>
    <property type="match status" value="1"/>
</dbReference>
<keyword evidence="18" id="KW-1185">Reference proteome</keyword>
<feature type="active site" description="Charge relay system" evidence="7 8">
    <location>
        <position position="637"/>
    </location>
</feature>
<keyword evidence="4 11" id="KW-0732">Signal</keyword>
<dbReference type="InterPro" id="IPR023827">
    <property type="entry name" value="Peptidase_S8_Asp-AS"/>
</dbReference>
<organism evidence="17 18">
    <name type="scientific">Promicromonospora sukumoe</name>
    <dbReference type="NCBI Taxonomy" id="88382"/>
    <lineage>
        <taxon>Bacteria</taxon>
        <taxon>Bacillati</taxon>
        <taxon>Actinomycetota</taxon>
        <taxon>Actinomycetes</taxon>
        <taxon>Micrococcales</taxon>
        <taxon>Promicromonosporaceae</taxon>
        <taxon>Promicromonospora</taxon>
    </lineage>
</organism>
<evidence type="ECO:0000259" key="13">
    <source>
        <dbReference type="Pfam" id="PF02225"/>
    </source>
</evidence>
<dbReference type="PANTHER" id="PTHR10795">
    <property type="entry name" value="PROPROTEIN CONVERTASE SUBTILISIN/KEXIN"/>
    <property type="match status" value="1"/>
</dbReference>
<dbReference type="PROSITE" id="PS00136">
    <property type="entry name" value="SUBTILASE_ASP"/>
    <property type="match status" value="1"/>
</dbReference>
<evidence type="ECO:0000259" key="16">
    <source>
        <dbReference type="Pfam" id="PF17766"/>
    </source>
</evidence>
<dbReference type="Gene3D" id="3.30.70.80">
    <property type="entry name" value="Peptidase S8 propeptide/proteinase inhibitor I9"/>
    <property type="match status" value="1"/>
</dbReference>
<evidence type="ECO:0000256" key="1">
    <source>
        <dbReference type="ARBA" id="ARBA00011073"/>
    </source>
</evidence>
<dbReference type="GO" id="GO:0004252">
    <property type="term" value="F:serine-type endopeptidase activity"/>
    <property type="evidence" value="ECO:0007669"/>
    <property type="project" value="UniProtKB-UniRule"/>
</dbReference>
<proteinExistence type="inferred from homology"/>
<dbReference type="SUPFAM" id="SSF50998">
    <property type="entry name" value="Quinoprotein alcohol dehydrogenase-like"/>
    <property type="match status" value="1"/>
</dbReference>
<dbReference type="SUPFAM" id="SSF52025">
    <property type="entry name" value="PA domain"/>
    <property type="match status" value="1"/>
</dbReference>
<dbReference type="Pfam" id="PF05922">
    <property type="entry name" value="Inhibitor_I9"/>
    <property type="match status" value="1"/>
</dbReference>
<feature type="signal peptide" evidence="11">
    <location>
        <begin position="1"/>
        <end position="40"/>
    </location>
</feature>
<dbReference type="InterPro" id="IPR011047">
    <property type="entry name" value="Quinoprotein_ADH-like_sf"/>
</dbReference>
<evidence type="ECO:0000256" key="11">
    <source>
        <dbReference type="SAM" id="SignalP"/>
    </source>
</evidence>
<dbReference type="InterPro" id="IPR045051">
    <property type="entry name" value="SBT"/>
</dbReference>
<dbReference type="InterPro" id="IPR037045">
    <property type="entry name" value="S8pro/Inhibitor_I9_sf"/>
</dbReference>
<evidence type="ECO:0000256" key="5">
    <source>
        <dbReference type="ARBA" id="ARBA00022801"/>
    </source>
</evidence>
<evidence type="ECO:0000259" key="15">
    <source>
        <dbReference type="Pfam" id="PF13360"/>
    </source>
</evidence>
<sequence>MDRRSDERRLSRGHVRRAAAVTLALALTATVTTTTSAAGAQPGATAKKNYIVQMALEPVATYTGGVAGLAATKPEDGAKVDPTAPEVVEYAKHLRGRHRAALSSVGAKDPIYQYVYSFDGFATSLTAAQAAELRTDPGVVAVTEDVLVHTTTADTAEATADEKSPASAEGKEGDGEEGITVWGEPKAAADEAGARAQLKSPAGLTKHAATGEDVVIGVIDSGIWPDSASFSDRDKRGRPAYQRLRGWGGDCDDASTVGDDSWDDECNNKLVSAAHFNDGWGGDAGIAEEMPWEFQSARDYNGHGTHTASTAGGNKDVAVTGPLNKFSSSVSGIAPRARIAAYKALWSAEDGSTASGYPSDIVAAVDQAVADGVDVINFSVSGTLTDFLDPTELAFLAAAQAGVFVSASAGNSGPASGTVAHPSPWITTVAAATHSTSARSTATLGDGTKVSGTSLASKVVGPASFVYGRDVVAAGATVTNAGMCFTTADNNGKPALDPAKVAGKIVLCDRGENARVNKGAAVAEAGGVGMVLVNTVEGDTLNTDVQAVPSVHVAATDRDALIAYSRTSGATATIAAASVDTSTPAPYTAAFSSRGPSLAGNGDILKPDVTAPGQDILAAVAPPGQQGLDFNLMSGTSMSAPYVAGLAAALVEKNPRWSPMAVKSALMTTGSDVLDADPEAPATLFQQGGGHVAADDSTDPGLVYDSNVEDWFAFLCGATDGVQQDTCDALEKDGHSLAPSDLNTPSIAIGRAADGQSVTRTVTNVGKKRATYTADVSGLDGLGVRVSPRKLTLSPGKSAKFTVTFTRGEAALNVRLAGHLTWSDGRGGHSVRSPIVLRMGAEAWTARYNGGENGLGANDDNGNETLVSPDGKVVYTAGQTSPASWGGFQNSPVTAAYDAATGRRLWSDVYGGPTGVGGDQAGFGLSPDGSTLFVLAAGGGYGNESDYVTIAYDAATGERLWVSVYDAAGLSDYGEALAVSPDGSAVYVTGMSLLDGEGSADYGTIAYDAATGEELWRTLYDGPVSGTDAARAIAASPDGSAVVVTGQSRGEGKSLVDWGTVAFDATTGEQLWDATYDGPDDKGGSGGAVAITPDGTVVVTGDNNSAQNATDWVTIGYSLETGEALWTERLDGGTGDTDVPRAVVVSPDGESVVVTGNSWGEGTGSDYLTAVYDVATGEKQWSARYDGSGHGLDVAYTAAFSPSGDHVVVTGQSKEAETEEDFATVAYAVATGEQVWSALYDAGGSGDVANGVAVTTGPGSGSRVVVTGQSNVRLDEMTSDADMATVSYLVPWR</sequence>
<dbReference type="RefSeq" id="WP_182614394.1">
    <property type="nucleotide sequence ID" value="NZ_BAAATF010000002.1"/>
</dbReference>
<dbReference type="InterPro" id="IPR046450">
    <property type="entry name" value="PA_dom_sf"/>
</dbReference>
<dbReference type="InterPro" id="IPR000209">
    <property type="entry name" value="Peptidase_S8/S53_dom"/>
</dbReference>
<evidence type="ECO:0000256" key="8">
    <source>
        <dbReference type="PROSITE-ProRule" id="PRU01240"/>
    </source>
</evidence>
<comment type="caution">
    <text evidence="17">The sequence shown here is derived from an EMBL/GenBank/DDBJ whole genome shotgun (WGS) entry which is preliminary data.</text>
</comment>
<dbReference type="InterPro" id="IPR015943">
    <property type="entry name" value="WD40/YVTN_repeat-like_dom_sf"/>
</dbReference>
<evidence type="ECO:0000259" key="14">
    <source>
        <dbReference type="Pfam" id="PF05922"/>
    </source>
</evidence>
<feature type="domain" description="Subtilisin-like protease fibronectin type-III" evidence="16">
    <location>
        <begin position="741"/>
        <end position="836"/>
    </location>
</feature>
<dbReference type="Pfam" id="PF02225">
    <property type="entry name" value="PA"/>
    <property type="match status" value="1"/>
</dbReference>
<evidence type="ECO:0000256" key="7">
    <source>
        <dbReference type="PIRSR" id="PIRSR615500-1"/>
    </source>
</evidence>
<feature type="domain" description="PA" evidence="13">
    <location>
        <begin position="480"/>
        <end position="561"/>
    </location>
</feature>
<dbReference type="Gene3D" id="2.60.40.2310">
    <property type="match status" value="1"/>
</dbReference>
<dbReference type="EMBL" id="JACGWV010000001">
    <property type="protein sequence ID" value="MBA8806705.1"/>
    <property type="molecule type" value="Genomic_DNA"/>
</dbReference>
<evidence type="ECO:0000313" key="18">
    <source>
        <dbReference type="Proteomes" id="UP000540568"/>
    </source>
</evidence>
<dbReference type="Gene3D" id="3.50.30.30">
    <property type="match status" value="1"/>
</dbReference>
<name>A0A7W3J5Q3_9MICO</name>
<dbReference type="PROSITE" id="PS00138">
    <property type="entry name" value="SUBTILASE_SER"/>
    <property type="match status" value="1"/>
</dbReference>
<dbReference type="Pfam" id="PF13360">
    <property type="entry name" value="PQQ_2"/>
    <property type="match status" value="2"/>
</dbReference>
<keyword evidence="5 8" id="KW-0378">Hydrolase</keyword>
<evidence type="ECO:0000256" key="4">
    <source>
        <dbReference type="ARBA" id="ARBA00022729"/>
    </source>
</evidence>
<dbReference type="InterPro" id="IPR003137">
    <property type="entry name" value="PA_domain"/>
</dbReference>
<dbReference type="InterPro" id="IPR002372">
    <property type="entry name" value="PQQ_rpt_dom"/>
</dbReference>
<dbReference type="Pfam" id="PF17766">
    <property type="entry name" value="fn3_6"/>
    <property type="match status" value="1"/>
</dbReference>
<keyword evidence="3 8" id="KW-0645">Protease</keyword>
<evidence type="ECO:0000256" key="9">
    <source>
        <dbReference type="RuleBase" id="RU003355"/>
    </source>
</evidence>
<gene>
    <name evidence="17" type="ORF">FHX71_000647</name>
</gene>
<feature type="active site" description="Charge relay system" evidence="7 8">
    <location>
        <position position="220"/>
    </location>
</feature>
<dbReference type="PRINTS" id="PR00723">
    <property type="entry name" value="SUBTILISIN"/>
</dbReference>
<evidence type="ECO:0000256" key="10">
    <source>
        <dbReference type="SAM" id="MobiDB-lite"/>
    </source>
</evidence>
<dbReference type="SUPFAM" id="SSF52743">
    <property type="entry name" value="Subtilisin-like"/>
    <property type="match status" value="1"/>
</dbReference>
<dbReference type="GO" id="GO:0006508">
    <property type="term" value="P:proteolysis"/>
    <property type="evidence" value="ECO:0007669"/>
    <property type="project" value="UniProtKB-KW"/>
</dbReference>
<dbReference type="InterPro" id="IPR036852">
    <property type="entry name" value="Peptidase_S8/S53_dom_sf"/>
</dbReference>
<feature type="chain" id="PRO_5031063342" evidence="11">
    <location>
        <begin position="41"/>
        <end position="1293"/>
    </location>
</feature>
<dbReference type="InterPro" id="IPR015500">
    <property type="entry name" value="Peptidase_S8_subtilisin-rel"/>
</dbReference>
<feature type="region of interest" description="Disordered" evidence="10">
    <location>
        <begin position="152"/>
        <end position="179"/>
    </location>
</feature>
<keyword evidence="2" id="KW-0964">Secreted</keyword>
<evidence type="ECO:0000256" key="3">
    <source>
        <dbReference type="ARBA" id="ARBA00022670"/>
    </source>
</evidence>
<dbReference type="InterPro" id="IPR041469">
    <property type="entry name" value="Subtilisin-like_FN3"/>
</dbReference>
<dbReference type="Gene3D" id="2.130.10.10">
    <property type="entry name" value="YVTN repeat-like/Quinoprotein amine dehydrogenase"/>
    <property type="match status" value="1"/>
</dbReference>
<evidence type="ECO:0000256" key="6">
    <source>
        <dbReference type="ARBA" id="ARBA00022825"/>
    </source>
</evidence>
<evidence type="ECO:0000256" key="2">
    <source>
        <dbReference type="ARBA" id="ARBA00022525"/>
    </source>
</evidence>
<feature type="domain" description="Peptidase S8/S53" evidence="12">
    <location>
        <begin position="211"/>
        <end position="673"/>
    </location>
</feature>
<dbReference type="CDD" id="cd02120">
    <property type="entry name" value="PA_subtilisin_like"/>
    <property type="match status" value="1"/>
</dbReference>
<feature type="active site" description="Charge relay system" evidence="7 8">
    <location>
        <position position="303"/>
    </location>
</feature>
<reference evidence="17 18" key="1">
    <citation type="submission" date="2020-07" db="EMBL/GenBank/DDBJ databases">
        <title>Sequencing the genomes of 1000 actinobacteria strains.</title>
        <authorList>
            <person name="Klenk H.-P."/>
        </authorList>
    </citation>
    <scope>NUCLEOTIDE SEQUENCE [LARGE SCALE GENOMIC DNA]</scope>
    <source>
        <strain evidence="17 18">DSM 44121</strain>
    </source>
</reference>
<evidence type="ECO:0000259" key="12">
    <source>
        <dbReference type="Pfam" id="PF00082"/>
    </source>
</evidence>
<dbReference type="Proteomes" id="UP000540568">
    <property type="component" value="Unassembled WGS sequence"/>
</dbReference>
<feature type="domain" description="Pyrrolo-quinoline quinone repeat" evidence="15">
    <location>
        <begin position="1059"/>
        <end position="1271"/>
    </location>
</feature>
<keyword evidence="6 8" id="KW-0720">Serine protease</keyword>
<dbReference type="Pfam" id="PF00082">
    <property type="entry name" value="Peptidase_S8"/>
    <property type="match status" value="1"/>
</dbReference>
<feature type="compositionally biased region" description="Basic and acidic residues" evidence="10">
    <location>
        <begin position="160"/>
        <end position="173"/>
    </location>
</feature>
<protein>
    <submittedName>
        <fullName evidence="17">Subtilisin family serine protease</fullName>
    </submittedName>
</protein>
<comment type="similarity">
    <text evidence="1 8 9">Belongs to the peptidase S8 family.</text>
</comment>
<accession>A0A7W3J5Q3</accession>
<dbReference type="InterPro" id="IPR023828">
    <property type="entry name" value="Peptidase_S8_Ser-AS"/>
</dbReference>
<feature type="domain" description="Pyrrolo-quinoline quinone repeat" evidence="15">
    <location>
        <begin position="895"/>
        <end position="1051"/>
    </location>
</feature>
<dbReference type="PROSITE" id="PS51892">
    <property type="entry name" value="SUBTILASE"/>
    <property type="match status" value="1"/>
</dbReference>
<dbReference type="InterPro" id="IPR010259">
    <property type="entry name" value="S8pro/Inhibitor_I9"/>
</dbReference>
<feature type="domain" description="Inhibitor I9" evidence="14">
    <location>
        <begin position="99"/>
        <end position="150"/>
    </location>
</feature>
<evidence type="ECO:0000313" key="17">
    <source>
        <dbReference type="EMBL" id="MBA8806705.1"/>
    </source>
</evidence>